<dbReference type="PANTHER" id="PTHR23542">
    <property type="match status" value="1"/>
</dbReference>
<dbReference type="Proteomes" id="UP001500621">
    <property type="component" value="Unassembled WGS sequence"/>
</dbReference>
<feature type="transmembrane region" description="Helical" evidence="2">
    <location>
        <begin position="253"/>
        <end position="273"/>
    </location>
</feature>
<keyword evidence="2" id="KW-0812">Transmembrane</keyword>
<feature type="region of interest" description="Disordered" evidence="1">
    <location>
        <begin position="191"/>
        <end position="210"/>
    </location>
</feature>
<name>A0ABP8WJZ4_9ACTN</name>
<evidence type="ECO:0000256" key="2">
    <source>
        <dbReference type="SAM" id="Phobius"/>
    </source>
</evidence>
<protein>
    <submittedName>
        <fullName evidence="3">MFS transporter</fullName>
    </submittedName>
</protein>
<dbReference type="Gene3D" id="1.20.1250.20">
    <property type="entry name" value="MFS general substrate transporter like domains"/>
    <property type="match status" value="2"/>
</dbReference>
<feature type="transmembrane region" description="Helical" evidence="2">
    <location>
        <begin position="367"/>
        <end position="387"/>
    </location>
</feature>
<dbReference type="InterPro" id="IPR036259">
    <property type="entry name" value="MFS_trans_sf"/>
</dbReference>
<feature type="transmembrane region" description="Helical" evidence="2">
    <location>
        <begin position="280"/>
        <end position="298"/>
    </location>
</feature>
<reference evidence="4" key="1">
    <citation type="journal article" date="2019" name="Int. J. Syst. Evol. Microbiol.">
        <title>The Global Catalogue of Microorganisms (GCM) 10K type strain sequencing project: providing services to taxonomists for standard genome sequencing and annotation.</title>
        <authorList>
            <consortium name="The Broad Institute Genomics Platform"/>
            <consortium name="The Broad Institute Genome Sequencing Center for Infectious Disease"/>
            <person name="Wu L."/>
            <person name="Ma J."/>
        </authorList>
    </citation>
    <scope>NUCLEOTIDE SEQUENCE [LARGE SCALE GENOMIC DNA]</scope>
    <source>
        <strain evidence="4">JCM 18127</strain>
    </source>
</reference>
<proteinExistence type="predicted"/>
<comment type="caution">
    <text evidence="3">The sequence shown here is derived from an EMBL/GenBank/DDBJ whole genome shotgun (WGS) entry which is preliminary data.</text>
</comment>
<keyword evidence="2" id="KW-1133">Transmembrane helix</keyword>
<feature type="transmembrane region" description="Helical" evidence="2">
    <location>
        <begin position="211"/>
        <end position="233"/>
    </location>
</feature>
<evidence type="ECO:0000313" key="4">
    <source>
        <dbReference type="Proteomes" id="UP001500621"/>
    </source>
</evidence>
<keyword evidence="4" id="KW-1185">Reference proteome</keyword>
<keyword evidence="2" id="KW-0472">Membrane</keyword>
<accession>A0ABP8WJZ4</accession>
<feature type="region of interest" description="Disordered" evidence="1">
    <location>
        <begin position="392"/>
        <end position="431"/>
    </location>
</feature>
<dbReference type="RefSeq" id="WP_345267054.1">
    <property type="nucleotide sequence ID" value="NZ_BAABIM010000003.1"/>
</dbReference>
<dbReference type="PANTHER" id="PTHR23542:SF1">
    <property type="entry name" value="MAJOR FACILITATOR SUPERFAMILY (MFS) PROFILE DOMAIN-CONTAINING PROTEIN"/>
    <property type="match status" value="1"/>
</dbReference>
<dbReference type="Pfam" id="PF07690">
    <property type="entry name" value="MFS_1"/>
    <property type="match status" value="1"/>
</dbReference>
<feature type="transmembrane region" description="Helical" evidence="2">
    <location>
        <begin position="171"/>
        <end position="190"/>
    </location>
</feature>
<dbReference type="SUPFAM" id="SSF103473">
    <property type="entry name" value="MFS general substrate transporter"/>
    <property type="match status" value="1"/>
</dbReference>
<gene>
    <name evidence="3" type="ORF">GCM10023226_28780</name>
</gene>
<evidence type="ECO:0000256" key="1">
    <source>
        <dbReference type="SAM" id="MobiDB-lite"/>
    </source>
</evidence>
<sequence length="431" mass="43390">MMSSYRRILTLPGTALFSATGLVARLPISMAGLGIVLLVQASTGSYGVAGAVAAAYMVANAVLAILQGRLLDRLGQRRVLTVASLVFGAAMSGLVWSVEQGWPLATAYVLAAVAGGSLPQIGSCVRARWAFVLDQPAEVQTAYALEAVVDEAVFMLGPILVTLLATTVDPVAGLATAVVAGVVGSIAFGAQRSTEPPSHPRPTSGSARPPMPWRTVAPLAVVSACLGVLFGAAEVTTVAFAETQGSQAYAGPLLALWALGSLTAGVVTGAITWRRGPDVRLRWGAAGMALAMAPLAFIDSVPVMGAMLLVGGLAIAPTLVATMAMLEASAPRARLTEGMAVVQTGLVAGVAPGATASGFVVDHVGASQAYLVSLAAGLLAALAAQTLPRSGAGARSASEVRDRDAPDLLPPPAGTPHAGIGVLGTPDPEQR</sequence>
<evidence type="ECO:0000313" key="3">
    <source>
        <dbReference type="EMBL" id="GAA4689185.1"/>
    </source>
</evidence>
<organism evidence="3 4">
    <name type="scientific">Nocardioides nanhaiensis</name>
    <dbReference type="NCBI Taxonomy" id="1476871"/>
    <lineage>
        <taxon>Bacteria</taxon>
        <taxon>Bacillati</taxon>
        <taxon>Actinomycetota</taxon>
        <taxon>Actinomycetes</taxon>
        <taxon>Propionibacteriales</taxon>
        <taxon>Nocardioidaceae</taxon>
        <taxon>Nocardioides</taxon>
    </lineage>
</organism>
<feature type="transmembrane region" description="Helical" evidence="2">
    <location>
        <begin position="78"/>
        <end position="96"/>
    </location>
</feature>
<feature type="transmembrane region" description="Helical" evidence="2">
    <location>
        <begin position="338"/>
        <end position="361"/>
    </location>
</feature>
<dbReference type="EMBL" id="BAABIM010000003">
    <property type="protein sequence ID" value="GAA4689185.1"/>
    <property type="molecule type" value="Genomic_DNA"/>
</dbReference>
<dbReference type="InterPro" id="IPR011701">
    <property type="entry name" value="MFS"/>
</dbReference>
<feature type="transmembrane region" description="Helical" evidence="2">
    <location>
        <begin position="304"/>
        <end position="326"/>
    </location>
</feature>
<feature type="transmembrane region" description="Helical" evidence="2">
    <location>
        <begin position="48"/>
        <end position="66"/>
    </location>
</feature>
<feature type="compositionally biased region" description="Polar residues" evidence="1">
    <location>
        <begin position="191"/>
        <end position="206"/>
    </location>
</feature>